<evidence type="ECO:0000256" key="2">
    <source>
        <dbReference type="SAM" id="Phobius"/>
    </source>
</evidence>
<keyword evidence="2" id="KW-0812">Transmembrane</keyword>
<comment type="caution">
    <text evidence="3">The sequence shown here is derived from an EMBL/GenBank/DDBJ whole genome shotgun (WGS) entry which is preliminary data.</text>
</comment>
<keyword evidence="4" id="KW-1185">Reference proteome</keyword>
<feature type="compositionally biased region" description="Polar residues" evidence="1">
    <location>
        <begin position="192"/>
        <end position="203"/>
    </location>
</feature>
<keyword evidence="2" id="KW-0472">Membrane</keyword>
<organism evidence="3 4">
    <name type="scientific">Psittacicella hinzii</name>
    <dbReference type="NCBI Taxonomy" id="2028575"/>
    <lineage>
        <taxon>Bacteria</taxon>
        <taxon>Pseudomonadati</taxon>
        <taxon>Pseudomonadota</taxon>
        <taxon>Gammaproteobacteria</taxon>
        <taxon>Pasteurellales</taxon>
        <taxon>Psittacicellaceae</taxon>
        <taxon>Psittacicella</taxon>
    </lineage>
</organism>
<dbReference type="AlphaFoldDB" id="A0A3A1YDC8"/>
<reference evidence="3 4" key="1">
    <citation type="submission" date="2017-08" db="EMBL/GenBank/DDBJ databases">
        <title>Reclassification of Bisgaard taxon 37 and 44.</title>
        <authorList>
            <person name="Christensen H."/>
        </authorList>
    </citation>
    <scope>NUCLEOTIDE SEQUENCE [LARGE SCALE GENOMIC DNA]</scope>
    <source>
        <strain evidence="3 4">B96_3</strain>
    </source>
</reference>
<feature type="region of interest" description="Disordered" evidence="1">
    <location>
        <begin position="181"/>
        <end position="203"/>
    </location>
</feature>
<name>A0A3A1YDC8_9GAMM</name>
<keyword evidence="2" id="KW-1133">Transmembrane helix</keyword>
<dbReference type="OrthoDB" id="5677294at2"/>
<gene>
    <name evidence="3" type="ORF">CKF54_01570</name>
</gene>
<evidence type="ECO:0000313" key="4">
    <source>
        <dbReference type="Proteomes" id="UP000265691"/>
    </source>
</evidence>
<evidence type="ECO:0000256" key="1">
    <source>
        <dbReference type="SAM" id="MobiDB-lite"/>
    </source>
</evidence>
<sequence>MKFLAYHRKENYFVKILRNINNFIDSTIKYLNKSIFEIKGRQVRRADILLVLLVLLIAVYSIRGIYKNNISSSHSRVTTAKVVEVAEVPKETWGYISFFEDNKNYLVLDETRPSEAPNYAHPYVSMTKEQKEIVDKLRSSLNLSTPTLTAIDNTIEEQNDLVVDPSTVETSVVPAQEALKQEEAEKNAGLTDKTTAQQSNTTQEVSKPITLTCGPFLDQSSASKYISYLKNSPRKVFTQSNVSVSSENDTLYWLKISGNLTEADSSWLQRYYAFKCN</sequence>
<evidence type="ECO:0000313" key="3">
    <source>
        <dbReference type="EMBL" id="RIY34147.1"/>
    </source>
</evidence>
<dbReference type="EMBL" id="NRHC01000016">
    <property type="protein sequence ID" value="RIY34147.1"/>
    <property type="molecule type" value="Genomic_DNA"/>
</dbReference>
<dbReference type="Proteomes" id="UP000265691">
    <property type="component" value="Unassembled WGS sequence"/>
</dbReference>
<protein>
    <recommendedName>
        <fullName evidence="5">SPOR domain-containing protein</fullName>
    </recommendedName>
</protein>
<evidence type="ECO:0008006" key="5">
    <source>
        <dbReference type="Google" id="ProtNLM"/>
    </source>
</evidence>
<accession>A0A3A1YDC8</accession>
<dbReference type="RefSeq" id="WP_119524528.1">
    <property type="nucleotide sequence ID" value="NZ_NRHC01000016.1"/>
</dbReference>
<feature type="transmembrane region" description="Helical" evidence="2">
    <location>
        <begin position="48"/>
        <end position="66"/>
    </location>
</feature>
<proteinExistence type="predicted"/>